<evidence type="ECO:0000259" key="5">
    <source>
        <dbReference type="Pfam" id="PF00264"/>
    </source>
</evidence>
<dbReference type="SUPFAM" id="SSF48056">
    <property type="entry name" value="Di-copper centre-containing domain"/>
    <property type="match status" value="1"/>
</dbReference>
<feature type="compositionally biased region" description="Low complexity" evidence="3">
    <location>
        <begin position="143"/>
        <end position="153"/>
    </location>
</feature>
<dbReference type="GO" id="GO:0046872">
    <property type="term" value="F:metal ion binding"/>
    <property type="evidence" value="ECO:0007669"/>
    <property type="project" value="UniProtKB-KW"/>
</dbReference>
<dbReference type="OrthoDB" id="6132182at2759"/>
<keyword evidence="4" id="KW-0732">Signal</keyword>
<proteinExistence type="predicted"/>
<evidence type="ECO:0000256" key="2">
    <source>
        <dbReference type="ARBA" id="ARBA00023002"/>
    </source>
</evidence>
<evidence type="ECO:0000256" key="1">
    <source>
        <dbReference type="ARBA" id="ARBA00022723"/>
    </source>
</evidence>
<dbReference type="Proteomes" id="UP000028545">
    <property type="component" value="Unassembled WGS sequence"/>
</dbReference>
<dbReference type="EMBL" id="JOWA01000077">
    <property type="protein sequence ID" value="KEZ45522.1"/>
    <property type="molecule type" value="Genomic_DNA"/>
</dbReference>
<feature type="chain" id="PRO_5001775595" description="Tyrosinase copper-binding domain-containing protein" evidence="4">
    <location>
        <begin position="19"/>
        <end position="476"/>
    </location>
</feature>
<feature type="compositionally biased region" description="Polar residues" evidence="3">
    <location>
        <begin position="96"/>
        <end position="106"/>
    </location>
</feature>
<comment type="caution">
    <text evidence="6">The sequence shown here is derived from an EMBL/GenBank/DDBJ whole genome shotgun (WGS) entry which is preliminary data.</text>
</comment>
<feature type="domain" description="Tyrosinase copper-binding" evidence="5">
    <location>
        <begin position="235"/>
        <end position="427"/>
    </location>
</feature>
<dbReference type="InterPro" id="IPR050316">
    <property type="entry name" value="Tyrosinase/Hemocyanin"/>
</dbReference>
<feature type="signal peptide" evidence="4">
    <location>
        <begin position="1"/>
        <end position="18"/>
    </location>
</feature>
<dbReference type="GeneID" id="27720921"/>
<dbReference type="VEuPathDB" id="FungiDB:SAPIO_CDS1849"/>
<feature type="region of interest" description="Disordered" evidence="3">
    <location>
        <begin position="20"/>
        <end position="50"/>
    </location>
</feature>
<name>A0A084GDW0_PSEDA</name>
<evidence type="ECO:0000313" key="7">
    <source>
        <dbReference type="Proteomes" id="UP000028545"/>
    </source>
</evidence>
<protein>
    <recommendedName>
        <fullName evidence="5">Tyrosinase copper-binding domain-containing protein</fullName>
    </recommendedName>
</protein>
<keyword evidence="2" id="KW-0560">Oxidoreductase</keyword>
<feature type="compositionally biased region" description="Low complexity" evidence="3">
    <location>
        <begin position="108"/>
        <end position="135"/>
    </location>
</feature>
<evidence type="ECO:0000256" key="3">
    <source>
        <dbReference type="SAM" id="MobiDB-lite"/>
    </source>
</evidence>
<dbReference type="Gene3D" id="1.10.1280.10">
    <property type="entry name" value="Di-copper center containing domain from catechol oxidase"/>
    <property type="match status" value="1"/>
</dbReference>
<dbReference type="HOGENOM" id="CLU_035914_0_0_1"/>
<reference evidence="6 7" key="1">
    <citation type="journal article" date="2014" name="Genome Announc.">
        <title>Draft genome sequence of the pathogenic fungus Scedosporium apiospermum.</title>
        <authorList>
            <person name="Vandeputte P."/>
            <person name="Ghamrawi S."/>
            <person name="Rechenmann M."/>
            <person name="Iltis A."/>
            <person name="Giraud S."/>
            <person name="Fleury M."/>
            <person name="Thornton C."/>
            <person name="Delhaes L."/>
            <person name="Meyer W."/>
            <person name="Papon N."/>
            <person name="Bouchara J.P."/>
        </authorList>
    </citation>
    <scope>NUCLEOTIDE SEQUENCE [LARGE SCALE GENOMIC DNA]</scope>
    <source>
        <strain evidence="6 7">IHEM 14462</strain>
    </source>
</reference>
<dbReference type="InterPro" id="IPR008922">
    <property type="entry name" value="Di-copper_centre_dom_sf"/>
</dbReference>
<organism evidence="6 7">
    <name type="scientific">Pseudallescheria apiosperma</name>
    <name type="common">Scedosporium apiospermum</name>
    <dbReference type="NCBI Taxonomy" id="563466"/>
    <lineage>
        <taxon>Eukaryota</taxon>
        <taxon>Fungi</taxon>
        <taxon>Dikarya</taxon>
        <taxon>Ascomycota</taxon>
        <taxon>Pezizomycotina</taxon>
        <taxon>Sordariomycetes</taxon>
        <taxon>Hypocreomycetidae</taxon>
        <taxon>Microascales</taxon>
        <taxon>Microascaceae</taxon>
        <taxon>Scedosporium</taxon>
    </lineage>
</organism>
<gene>
    <name evidence="6" type="ORF">SAPIO_CDS1849</name>
</gene>
<dbReference type="PRINTS" id="PR00092">
    <property type="entry name" value="TYROSINASE"/>
</dbReference>
<feature type="region of interest" description="Disordered" evidence="3">
    <location>
        <begin position="68"/>
        <end position="153"/>
    </location>
</feature>
<dbReference type="PANTHER" id="PTHR11474">
    <property type="entry name" value="TYROSINASE FAMILY MEMBER"/>
    <property type="match status" value="1"/>
</dbReference>
<dbReference type="InterPro" id="IPR002227">
    <property type="entry name" value="Tyrosinase_Cu-bd"/>
</dbReference>
<evidence type="ECO:0000256" key="4">
    <source>
        <dbReference type="SAM" id="SignalP"/>
    </source>
</evidence>
<dbReference type="AlphaFoldDB" id="A0A084GDW0"/>
<dbReference type="RefSeq" id="XP_016645321.1">
    <property type="nucleotide sequence ID" value="XM_016785024.1"/>
</dbReference>
<dbReference type="PANTHER" id="PTHR11474:SF125">
    <property type="entry name" value="N-ACETYL-6-HYDROXYTRYPTOPHAN OXIDASE IVOB-RELATED"/>
    <property type="match status" value="1"/>
</dbReference>
<dbReference type="GO" id="GO:0016491">
    <property type="term" value="F:oxidoreductase activity"/>
    <property type="evidence" value="ECO:0007669"/>
    <property type="project" value="UniProtKB-KW"/>
</dbReference>
<accession>A0A084GDW0</accession>
<dbReference type="KEGG" id="sapo:SAPIO_CDS1849"/>
<dbReference type="Pfam" id="PF00264">
    <property type="entry name" value="Tyrosinase"/>
    <property type="match status" value="1"/>
</dbReference>
<keyword evidence="1" id="KW-0479">Metal-binding</keyword>
<keyword evidence="7" id="KW-1185">Reference proteome</keyword>
<sequence>MRLSQSLVGAAIIAVASARACGKPHKPPHHGHSHSHGSHPGNKPRPTTAISSSYALPTAESSIIVFTSTASEEEPEPTASSTLETDEEQSTDIPDVSSTDVESSAAYTEAPTTEVTPTVTESESAIETTSSSETPTETDVEEPTTSAAPAPTYTRTFPADLLDQLQDASMPKLAEYNAHRAALSKRQSTKCTLENAMVRREWADLPRHEREEYINAVKCLQALPPKDDKAPGSRSRFDDFTATNIRNHNETTKDYGGKFLPYYRYLVHAYETALRDECGYTGAQPYWNWDRTAGHLNTSALFNGDSASLGGDGDGTENHCVTTGPFVGMTVNLGPKGILDGSHRRCLPRKLSEGCAAYTTIDHTYPLVKDSAYMSTLQDGLEKSDSVFNTGRFTAFNDRENDPASFSSDPVFWVHQAGIDRLWWIWQIQDIEARQYKVSGGDEYLTDLVDLGVNGEKRTLRQLTDTLGGDFCYIYY</sequence>
<evidence type="ECO:0000313" key="6">
    <source>
        <dbReference type="EMBL" id="KEZ45522.1"/>
    </source>
</evidence>
<feature type="compositionally biased region" description="Basic residues" evidence="3">
    <location>
        <begin position="22"/>
        <end position="37"/>
    </location>
</feature>